<dbReference type="EMBL" id="JBHUML010000002">
    <property type="protein sequence ID" value="MFD2705237.1"/>
    <property type="molecule type" value="Genomic_DNA"/>
</dbReference>
<protein>
    <recommendedName>
        <fullName evidence="4">Lipoprotein</fullName>
    </recommendedName>
</protein>
<gene>
    <name evidence="2" type="ORF">ACFSUB_07130</name>
</gene>
<evidence type="ECO:0008006" key="4">
    <source>
        <dbReference type="Google" id="ProtNLM"/>
    </source>
</evidence>
<comment type="caution">
    <text evidence="2">The sequence shown here is derived from an EMBL/GenBank/DDBJ whole genome shotgun (WGS) entry which is preliminary data.</text>
</comment>
<proteinExistence type="predicted"/>
<reference evidence="3" key="1">
    <citation type="journal article" date="2019" name="Int. J. Syst. Evol. Microbiol.">
        <title>The Global Catalogue of Microorganisms (GCM) 10K type strain sequencing project: providing services to taxonomists for standard genome sequencing and annotation.</title>
        <authorList>
            <consortium name="The Broad Institute Genomics Platform"/>
            <consortium name="The Broad Institute Genome Sequencing Center for Infectious Disease"/>
            <person name="Wu L."/>
            <person name="Ma J."/>
        </authorList>
    </citation>
    <scope>NUCLEOTIDE SEQUENCE [LARGE SCALE GENOMIC DNA]</scope>
    <source>
        <strain evidence="3">KCTC 33792</strain>
    </source>
</reference>
<keyword evidence="3" id="KW-1185">Reference proteome</keyword>
<evidence type="ECO:0000313" key="3">
    <source>
        <dbReference type="Proteomes" id="UP001597520"/>
    </source>
</evidence>
<dbReference type="Proteomes" id="UP001597520">
    <property type="component" value="Unassembled WGS sequence"/>
</dbReference>
<keyword evidence="1" id="KW-0732">Signal</keyword>
<dbReference type="PROSITE" id="PS51257">
    <property type="entry name" value="PROKAR_LIPOPROTEIN"/>
    <property type="match status" value="1"/>
</dbReference>
<sequence length="141" mass="16055">MKRQAVCVLFFLFIAGCSQNPDQSFSEVTMKQAQTVTEDFISRMGEENGVYMYSGEKNNYLFLNGVHPDENNKSTIFSSVVSETKGNKLKIYYETENITNAEDNEEAGFQRIYRLPSNDSYSTIQIIENGREVPIDTIYAS</sequence>
<organism evidence="2 3">
    <name type="scientific">Salibacterium lacus</name>
    <dbReference type="NCBI Taxonomy" id="1898109"/>
    <lineage>
        <taxon>Bacteria</taxon>
        <taxon>Bacillati</taxon>
        <taxon>Bacillota</taxon>
        <taxon>Bacilli</taxon>
        <taxon>Bacillales</taxon>
        <taxon>Bacillaceae</taxon>
    </lineage>
</organism>
<feature type="chain" id="PRO_5046952242" description="Lipoprotein" evidence="1">
    <location>
        <begin position="21"/>
        <end position="141"/>
    </location>
</feature>
<evidence type="ECO:0000313" key="2">
    <source>
        <dbReference type="EMBL" id="MFD2705237.1"/>
    </source>
</evidence>
<evidence type="ECO:0000256" key="1">
    <source>
        <dbReference type="SAM" id="SignalP"/>
    </source>
</evidence>
<feature type="signal peptide" evidence="1">
    <location>
        <begin position="1"/>
        <end position="20"/>
    </location>
</feature>
<accession>A0ABW5SZT7</accession>
<name>A0ABW5SZT7_9BACI</name>
<dbReference type="RefSeq" id="WP_380712497.1">
    <property type="nucleotide sequence ID" value="NZ_JBHUML010000002.1"/>
</dbReference>